<dbReference type="HOGENOM" id="CLU_064906_2_1_2"/>
<feature type="transmembrane region" description="Helical" evidence="6">
    <location>
        <begin position="62"/>
        <end position="83"/>
    </location>
</feature>
<keyword evidence="2" id="KW-1003">Cell membrane</keyword>
<evidence type="ECO:0000256" key="5">
    <source>
        <dbReference type="ARBA" id="ARBA00023136"/>
    </source>
</evidence>
<reference evidence="8" key="1">
    <citation type="submission" date="2007-02" db="EMBL/GenBank/DDBJ databases">
        <title>Complete sequence of Pyrobaculum calidifontis JCM 11548.</title>
        <authorList>
            <consortium name="US DOE Joint Genome Institute"/>
            <person name="Copeland A."/>
            <person name="Lucas S."/>
            <person name="Lapidus A."/>
            <person name="Barry K."/>
            <person name="Glavina del Rio T."/>
            <person name="Dalin E."/>
            <person name="Tice H."/>
            <person name="Pitluck S."/>
            <person name="Chain P."/>
            <person name="Malfatti S."/>
            <person name="Shin M."/>
            <person name="Vergez L."/>
            <person name="Schmutz J."/>
            <person name="Larimer F."/>
            <person name="Land M."/>
            <person name="Hauser L."/>
            <person name="Kyrpides N."/>
            <person name="Mikhailova N."/>
            <person name="Cozen A.E."/>
            <person name="Fitz-Gibbon S.T."/>
            <person name="House C.H."/>
            <person name="Saltikov C."/>
            <person name="Lowe T.M."/>
            <person name="Richardson P."/>
        </authorList>
    </citation>
    <scope>NUCLEOTIDE SEQUENCE [LARGE SCALE GENOMIC DNA]</scope>
    <source>
        <strain evidence="8">JCM 11548</strain>
    </source>
</reference>
<comment type="subcellular location">
    <subcellularLocation>
        <location evidence="1">Cell membrane</location>
        <topology evidence="1">Multi-pass membrane protein</topology>
    </subcellularLocation>
</comment>
<dbReference type="Pfam" id="PF03458">
    <property type="entry name" value="Gly_transporter"/>
    <property type="match status" value="2"/>
</dbReference>
<dbReference type="Proteomes" id="UP000001431">
    <property type="component" value="Chromosome"/>
</dbReference>
<evidence type="ECO:0000256" key="4">
    <source>
        <dbReference type="ARBA" id="ARBA00022989"/>
    </source>
</evidence>
<dbReference type="InterPro" id="IPR005115">
    <property type="entry name" value="Gly_transporter"/>
</dbReference>
<dbReference type="OrthoDB" id="116318at2157"/>
<feature type="domain" description="Glycine transporter" evidence="7">
    <location>
        <begin position="96"/>
        <end position="175"/>
    </location>
</feature>
<organism evidence="8 9">
    <name type="scientific">Pyrobaculum calidifontis (strain DSM 21063 / JCM 11548 / VA1)</name>
    <dbReference type="NCBI Taxonomy" id="410359"/>
    <lineage>
        <taxon>Archaea</taxon>
        <taxon>Thermoproteota</taxon>
        <taxon>Thermoprotei</taxon>
        <taxon>Thermoproteales</taxon>
        <taxon>Thermoproteaceae</taxon>
        <taxon>Pyrobaculum</taxon>
    </lineage>
</organism>
<dbReference type="RefSeq" id="WP_011850359.1">
    <property type="nucleotide sequence ID" value="NC_009073.1"/>
</dbReference>
<feature type="transmembrane region" description="Helical" evidence="6">
    <location>
        <begin position="160"/>
        <end position="176"/>
    </location>
</feature>
<keyword evidence="4 6" id="KW-1133">Transmembrane helix</keyword>
<feature type="transmembrane region" description="Helical" evidence="6">
    <location>
        <begin position="127"/>
        <end position="148"/>
    </location>
</feature>
<proteinExistence type="predicted"/>
<dbReference type="PANTHER" id="PTHR30506:SF3">
    <property type="entry name" value="UPF0126 INNER MEMBRANE PROTEIN YADS-RELATED"/>
    <property type="match status" value="1"/>
</dbReference>
<dbReference type="KEGG" id="pcl:Pcal_1683"/>
<feature type="transmembrane region" description="Helical" evidence="6">
    <location>
        <begin position="92"/>
        <end position="115"/>
    </location>
</feature>
<gene>
    <name evidence="8" type="ordered locus">Pcal_1683</name>
</gene>
<accession>A3MWT3</accession>
<protein>
    <recommendedName>
        <fullName evidence="7">Glycine transporter domain-containing protein</fullName>
    </recommendedName>
</protein>
<dbReference type="eggNOG" id="arCOG04641">
    <property type="taxonomic scope" value="Archaea"/>
</dbReference>
<evidence type="ECO:0000313" key="8">
    <source>
        <dbReference type="EMBL" id="ABO09100.1"/>
    </source>
</evidence>
<sequence>MHAEAVLEVLNYVGIVAFAVSGALKAGEKNMDLLGVITLGFSTALAGGIIRDVLLGRVPPVNLIYLPYSLTAVAASVATFILYPRVRSYKDLFLYPDAVGLGAFSAIGADVAASFALKHGYSASESWFLVAALASITAAGGGVVRDVLAGEIPQILRREIYATAAAVGGIIYLATLPAGREAAMFTTIASVTAIRIVSLWRRWELPKITTPDAQPLVHDA</sequence>
<keyword evidence="9" id="KW-1185">Reference proteome</keyword>
<dbReference type="STRING" id="410359.Pcal_1683"/>
<evidence type="ECO:0000259" key="7">
    <source>
        <dbReference type="Pfam" id="PF03458"/>
    </source>
</evidence>
<evidence type="ECO:0000256" key="6">
    <source>
        <dbReference type="SAM" id="Phobius"/>
    </source>
</evidence>
<name>A3MWT3_PYRCJ</name>
<evidence type="ECO:0000256" key="2">
    <source>
        <dbReference type="ARBA" id="ARBA00022475"/>
    </source>
</evidence>
<dbReference type="PANTHER" id="PTHR30506">
    <property type="entry name" value="INNER MEMBRANE PROTEIN"/>
    <property type="match status" value="1"/>
</dbReference>
<evidence type="ECO:0000256" key="3">
    <source>
        <dbReference type="ARBA" id="ARBA00022692"/>
    </source>
</evidence>
<keyword evidence="3 6" id="KW-0812">Transmembrane</keyword>
<dbReference type="GeneID" id="4908690"/>
<feature type="transmembrane region" description="Helical" evidence="6">
    <location>
        <begin position="31"/>
        <end position="50"/>
    </location>
</feature>
<feature type="transmembrane region" description="Helical" evidence="6">
    <location>
        <begin position="6"/>
        <end position="24"/>
    </location>
</feature>
<dbReference type="GO" id="GO:0005886">
    <property type="term" value="C:plasma membrane"/>
    <property type="evidence" value="ECO:0007669"/>
    <property type="project" value="UniProtKB-SubCell"/>
</dbReference>
<keyword evidence="5 6" id="KW-0472">Membrane</keyword>
<feature type="domain" description="Glycine transporter" evidence="7">
    <location>
        <begin position="9"/>
        <end position="83"/>
    </location>
</feature>
<evidence type="ECO:0000313" key="9">
    <source>
        <dbReference type="Proteomes" id="UP000001431"/>
    </source>
</evidence>
<dbReference type="AlphaFoldDB" id="A3MWT3"/>
<evidence type="ECO:0000256" key="1">
    <source>
        <dbReference type="ARBA" id="ARBA00004651"/>
    </source>
</evidence>
<dbReference type="EMBL" id="CP000561">
    <property type="protein sequence ID" value="ABO09100.1"/>
    <property type="molecule type" value="Genomic_DNA"/>
</dbReference>